<accession>R7Q9K3</accession>
<dbReference type="PANTHER" id="PTHR42776">
    <property type="entry name" value="SERINE PEPTIDASE S9 FAMILY MEMBER"/>
    <property type="match status" value="1"/>
</dbReference>
<name>R7Q9K3_CHOCR</name>
<dbReference type="GeneID" id="17322271"/>
<reference evidence="4" key="1">
    <citation type="journal article" date="2013" name="Proc. Natl. Acad. Sci. U.S.A.">
        <title>Genome structure and metabolic features in the red seaweed Chondrus crispus shed light on evolution of the Archaeplastida.</title>
        <authorList>
            <person name="Collen J."/>
            <person name="Porcel B."/>
            <person name="Carre W."/>
            <person name="Ball S.G."/>
            <person name="Chaparro C."/>
            <person name="Tonon T."/>
            <person name="Barbeyron T."/>
            <person name="Michel G."/>
            <person name="Noel B."/>
            <person name="Valentin K."/>
            <person name="Elias M."/>
            <person name="Artiguenave F."/>
            <person name="Arun A."/>
            <person name="Aury J.M."/>
            <person name="Barbosa-Neto J.F."/>
            <person name="Bothwell J.H."/>
            <person name="Bouget F.Y."/>
            <person name="Brillet L."/>
            <person name="Cabello-Hurtado F."/>
            <person name="Capella-Gutierrez S."/>
            <person name="Charrier B."/>
            <person name="Cladiere L."/>
            <person name="Cock J.M."/>
            <person name="Coelho S.M."/>
            <person name="Colleoni C."/>
            <person name="Czjzek M."/>
            <person name="Da Silva C."/>
            <person name="Delage L."/>
            <person name="Denoeud F."/>
            <person name="Deschamps P."/>
            <person name="Dittami S.M."/>
            <person name="Gabaldon T."/>
            <person name="Gachon C.M."/>
            <person name="Groisillier A."/>
            <person name="Herve C."/>
            <person name="Jabbari K."/>
            <person name="Katinka M."/>
            <person name="Kloareg B."/>
            <person name="Kowalczyk N."/>
            <person name="Labadie K."/>
            <person name="Leblanc C."/>
            <person name="Lopez P.J."/>
            <person name="McLachlan D.H."/>
            <person name="Meslet-Cladiere L."/>
            <person name="Moustafa A."/>
            <person name="Nehr Z."/>
            <person name="Nyvall Collen P."/>
            <person name="Panaud O."/>
            <person name="Partensky F."/>
            <person name="Poulain J."/>
            <person name="Rensing S.A."/>
            <person name="Rousvoal S."/>
            <person name="Samson G."/>
            <person name="Symeonidi A."/>
            <person name="Weissenbach J."/>
            <person name="Zambounis A."/>
            <person name="Wincker P."/>
            <person name="Boyen C."/>
        </authorList>
    </citation>
    <scope>NUCLEOTIDE SEQUENCE [LARGE SCALE GENOMIC DNA]</scope>
    <source>
        <strain evidence="4">cv. Stackhouse</strain>
    </source>
</reference>
<evidence type="ECO:0000313" key="4">
    <source>
        <dbReference type="Proteomes" id="UP000012073"/>
    </source>
</evidence>
<dbReference type="AlphaFoldDB" id="R7Q9K3"/>
<dbReference type="PhylomeDB" id="R7Q9K3"/>
<organism evidence="3 4">
    <name type="scientific">Chondrus crispus</name>
    <name type="common">Carrageen Irish moss</name>
    <name type="synonym">Polymorpha crispa</name>
    <dbReference type="NCBI Taxonomy" id="2769"/>
    <lineage>
        <taxon>Eukaryota</taxon>
        <taxon>Rhodophyta</taxon>
        <taxon>Florideophyceae</taxon>
        <taxon>Rhodymeniophycidae</taxon>
        <taxon>Gigartinales</taxon>
        <taxon>Gigartinaceae</taxon>
        <taxon>Chondrus</taxon>
    </lineage>
</organism>
<dbReference type="GO" id="GO:0004252">
    <property type="term" value="F:serine-type endopeptidase activity"/>
    <property type="evidence" value="ECO:0007669"/>
    <property type="project" value="TreeGrafter"/>
</dbReference>
<keyword evidence="4" id="KW-1185">Reference proteome</keyword>
<dbReference type="Proteomes" id="UP000012073">
    <property type="component" value="Unassembled WGS sequence"/>
</dbReference>
<keyword evidence="1" id="KW-0378">Hydrolase</keyword>
<dbReference type="RefSeq" id="XP_005714558.1">
    <property type="nucleotide sequence ID" value="XM_005714501.1"/>
</dbReference>
<protein>
    <submittedName>
        <fullName evidence="3">Uncharacterized protein</fullName>
    </submittedName>
</protein>
<proteinExistence type="predicted"/>
<sequence length="784" mass="83777">MLQRPSLPPIAEVAAPELRLAGFRINANTYAPSRADYYVGMSMQRVDDPNRTTLPISGLPPPPSRTAFLEMGYVRWAPDGSRFAFCIYDHLFGLELWVVNVDTRRAECVLPGIRLNAVCGEPFTWSADSRNIIAKFVVEDRRAPEMSPVPVGPVVQENTSSKPAPSRTFQDLLRSRYDVKLFEHYTTCQLGLVDTDAFEMRPLGAPAAFRRASPSPDGTYLLIDAMVPPYAYMMPAGRFPRKIEVWDAASGEIACVVAEIPLQDKIPIAFDGVGEGPRGIGWRADSPATIYWAEAQDGGDPNVEADIRDCVFSLPAPFTGSPRKLASLAWRYSGIIWGSETVALISERRYKTRSARSYLNWEDRYNDAGSVCTTRNAAGKGVMRLIYPSGRKAEAGAEAGGSTDVGRPFLMLQGAGASKDGDRPFLSLFDTVTGAKTKLWESSPPMLESVAAVLKEDAGTGAPREVLVRRESPKENPNFFVVDVRKAAERVAVPAAGVLAGAGRAATGVHVGVPARVQVCAVCRADARVAVPVCAAGADAAVLADARVRDPGRARDGDRGVGGGRGQRHVRGAAGAERGGGGGVPGAARGGRPRAHGDRRALVRGVHDGQPAGARTGAVLLRGGAVRGVQPDADAVRVPERGADAVGGAARVRADVAVHVRRPRAEAAAADARRRRPERRHVPHAERAPLPGAQGTRKGVPVRVPAARGARVPREGVGAACARRNDRLARPVLQGLTARAAADLSPLRYRWGRRVWVGRRVACWLSVFGAVGEIQVQKAKCKGG</sequence>
<gene>
    <name evidence="3" type="ORF">CHC_T00003655001</name>
</gene>
<dbReference type="Gramene" id="CDF34739">
    <property type="protein sequence ID" value="CDF34739"/>
    <property type="gene ID" value="CHC_T00003655001"/>
</dbReference>
<feature type="region of interest" description="Disordered" evidence="2">
    <location>
        <begin position="664"/>
        <end position="700"/>
    </location>
</feature>
<dbReference type="OrthoDB" id="1812at2759"/>
<feature type="region of interest" description="Disordered" evidence="2">
    <location>
        <begin position="552"/>
        <end position="597"/>
    </location>
</feature>
<evidence type="ECO:0000256" key="1">
    <source>
        <dbReference type="ARBA" id="ARBA00022801"/>
    </source>
</evidence>
<dbReference type="STRING" id="2769.R7Q9K3"/>
<evidence type="ECO:0000256" key="2">
    <source>
        <dbReference type="SAM" id="MobiDB-lite"/>
    </source>
</evidence>
<feature type="compositionally biased region" description="Gly residues" evidence="2">
    <location>
        <begin position="577"/>
        <end position="589"/>
    </location>
</feature>
<dbReference type="EMBL" id="HG001706">
    <property type="protein sequence ID" value="CDF34739.1"/>
    <property type="molecule type" value="Genomic_DNA"/>
</dbReference>
<feature type="compositionally biased region" description="Basic residues" evidence="2">
    <location>
        <begin position="673"/>
        <end position="682"/>
    </location>
</feature>
<dbReference type="PANTHER" id="PTHR42776:SF28">
    <property type="entry name" value="GLUTAMYL ENDOPEPTIDASE, CHLOROPLASTIC-RELATED"/>
    <property type="match status" value="1"/>
</dbReference>
<dbReference type="KEGG" id="ccp:CHC_T00003655001"/>
<dbReference type="SUPFAM" id="SSF82171">
    <property type="entry name" value="DPP6 N-terminal domain-like"/>
    <property type="match status" value="1"/>
</dbReference>
<evidence type="ECO:0000313" key="3">
    <source>
        <dbReference type="EMBL" id="CDF34739.1"/>
    </source>
</evidence>